<evidence type="ECO:0000313" key="1">
    <source>
        <dbReference type="Proteomes" id="UP000095280"/>
    </source>
</evidence>
<organism evidence="1 2">
    <name type="scientific">Macrostomum lignano</name>
    <dbReference type="NCBI Taxonomy" id="282301"/>
    <lineage>
        <taxon>Eukaryota</taxon>
        <taxon>Metazoa</taxon>
        <taxon>Spiralia</taxon>
        <taxon>Lophotrochozoa</taxon>
        <taxon>Platyhelminthes</taxon>
        <taxon>Rhabditophora</taxon>
        <taxon>Macrostomorpha</taxon>
        <taxon>Macrostomida</taxon>
        <taxon>Macrostomidae</taxon>
        <taxon>Macrostomum</taxon>
    </lineage>
</organism>
<name>A0A1I8H448_9PLAT</name>
<keyword evidence="1" id="KW-1185">Reference proteome</keyword>
<protein>
    <submittedName>
        <fullName evidence="2">Uncharacterized protein</fullName>
    </submittedName>
</protein>
<dbReference type="WBParaSite" id="maker-uti_cns_0004369-snap-gene-0.18-mRNA-1">
    <property type="protein sequence ID" value="maker-uti_cns_0004369-snap-gene-0.18-mRNA-1"/>
    <property type="gene ID" value="maker-uti_cns_0004369-snap-gene-0.18"/>
</dbReference>
<dbReference type="Proteomes" id="UP000095280">
    <property type="component" value="Unplaced"/>
</dbReference>
<accession>A0A1I8H448</accession>
<evidence type="ECO:0000313" key="2">
    <source>
        <dbReference type="WBParaSite" id="maker-uti_cns_0004369-snap-gene-0.18-mRNA-1"/>
    </source>
</evidence>
<proteinExistence type="predicted"/>
<reference evidence="2" key="1">
    <citation type="submission" date="2016-11" db="UniProtKB">
        <authorList>
            <consortium name="WormBaseParasite"/>
        </authorList>
    </citation>
    <scope>IDENTIFICATION</scope>
</reference>
<sequence>MKTYSQSSSKSALSGSSPSNWEQSQYSWQNSAKSVQSSSSRFTKCRLAALQNFLEAKLAETEATSSRMHRGVPPCKAIRELYWVREPGEKLLPGDRLGLLIWQYSMMKAARKLLAEHEKKQRQQMTNYQSSQCEDSLPTRFETVCSETPRSNAEVRQHQSEDFLHQQQCCWDLSQATPMPTDNNENLCTLAHTIHINDDDEEYNLPSSDESSASSHRHGTLPSSLQFDRKPIEKFATNQQAATKTPLQRGCRFLCRRMLCHFGANFR</sequence>
<dbReference type="AlphaFoldDB" id="A0A1I8H448"/>